<evidence type="ECO:0008006" key="3">
    <source>
        <dbReference type="Google" id="ProtNLM"/>
    </source>
</evidence>
<reference evidence="1 2" key="1">
    <citation type="submission" date="2018-06" db="EMBL/GenBank/DDBJ databases">
        <title>Genome Sequence of the Brown Rot Fungal Pathogen Monilinia fructigena.</title>
        <authorList>
            <person name="Landi L."/>
            <person name="De Miccolis Angelini R.M."/>
            <person name="Pollastro S."/>
            <person name="Abate D."/>
            <person name="Faretra F."/>
            <person name="Romanazzi G."/>
        </authorList>
    </citation>
    <scope>NUCLEOTIDE SEQUENCE [LARGE SCALE GENOMIC DNA]</scope>
    <source>
        <strain evidence="1 2">Mfrg269</strain>
    </source>
</reference>
<evidence type="ECO:0000313" key="2">
    <source>
        <dbReference type="Proteomes" id="UP000249056"/>
    </source>
</evidence>
<evidence type="ECO:0000313" key="1">
    <source>
        <dbReference type="EMBL" id="RAL67028.1"/>
    </source>
</evidence>
<gene>
    <name evidence="1" type="ORF">DID88_007808</name>
</gene>
<sequence>MLITDLRKNKAGELEVLSNYYNLMKNLTSSPMLLELSIFCAAPGSWSQVLSRVLIKGEKFGRAAWEDKEARMRRKCPSNCST</sequence>
<proteinExistence type="predicted"/>
<protein>
    <recommendedName>
        <fullName evidence="3">Ribosomal RNA methyltransferase FtsJ domain-containing protein</fullName>
    </recommendedName>
</protein>
<dbReference type="OrthoDB" id="289250at2759"/>
<organism evidence="1 2">
    <name type="scientific">Monilinia fructigena</name>
    <dbReference type="NCBI Taxonomy" id="38457"/>
    <lineage>
        <taxon>Eukaryota</taxon>
        <taxon>Fungi</taxon>
        <taxon>Dikarya</taxon>
        <taxon>Ascomycota</taxon>
        <taxon>Pezizomycotina</taxon>
        <taxon>Leotiomycetes</taxon>
        <taxon>Helotiales</taxon>
        <taxon>Sclerotiniaceae</taxon>
        <taxon>Monilinia</taxon>
    </lineage>
</organism>
<comment type="caution">
    <text evidence="1">The sequence shown here is derived from an EMBL/GenBank/DDBJ whole genome shotgun (WGS) entry which is preliminary data.</text>
</comment>
<dbReference type="Proteomes" id="UP000249056">
    <property type="component" value="Unassembled WGS sequence"/>
</dbReference>
<dbReference type="EMBL" id="QKRW01000004">
    <property type="protein sequence ID" value="RAL67028.1"/>
    <property type="molecule type" value="Genomic_DNA"/>
</dbReference>
<name>A0A395J4F2_9HELO</name>
<dbReference type="AlphaFoldDB" id="A0A395J4F2"/>
<keyword evidence="2" id="KW-1185">Reference proteome</keyword>
<accession>A0A395J4F2</accession>